<feature type="transmembrane region" description="Helical" evidence="8">
    <location>
        <begin position="122"/>
        <end position="146"/>
    </location>
</feature>
<evidence type="ECO:0000313" key="11">
    <source>
        <dbReference type="RefSeq" id="XP_026114202.1"/>
    </source>
</evidence>
<dbReference type="Proteomes" id="UP000515129">
    <property type="component" value="Unplaced"/>
</dbReference>
<comment type="subcellular location">
    <subcellularLocation>
        <location evidence="1">Membrane</location>
        <topology evidence="1">Multi-pass membrane protein</topology>
    </subcellularLocation>
</comment>
<keyword evidence="3" id="KW-0677">Repeat</keyword>
<dbReference type="PANTHER" id="PTHR17068">
    <property type="entry name" value="MYELOID-ASSOCIATED DIFFERENTIATION MARKER MYADM FAMILY MEMBER"/>
    <property type="match status" value="1"/>
</dbReference>
<keyword evidence="5 7" id="KW-0472">Membrane</keyword>
<evidence type="ECO:0000259" key="9">
    <source>
        <dbReference type="PROSITE" id="PS51225"/>
    </source>
</evidence>
<sequence>MSTAHTSLASDEDKMLLGLSLSHIFRILEIVFCALALIIPMFRGAMYSPYGIWCEFVWVFGLVVAVVILVLEKCLVDKLVETFVLKHSWADLSCGLSLLSSLMLLSACLIYCTVFVCSICIADIFCAIFSILAFGVYVVDAVMLKLKCPEGYLSSVRGILRFSQAFVACLIFTAVHSYFLGVESQFRPGGLIWCILVYVVCFIPTVVVIPLHLQKCVDLLRFCGLDKMELVLDVVSVALYISAAILWPLFGYKHYNRDTYLIYRIHDLNLVTVLTYVNLGLYVADLIWTLIVICKKR</sequence>
<evidence type="ECO:0000256" key="1">
    <source>
        <dbReference type="ARBA" id="ARBA00004141"/>
    </source>
</evidence>
<feature type="transmembrane region" description="Helical" evidence="8">
    <location>
        <begin position="230"/>
        <end position="250"/>
    </location>
</feature>
<organism evidence="10 11">
    <name type="scientific">Carassius auratus</name>
    <name type="common">Goldfish</name>
    <dbReference type="NCBI Taxonomy" id="7957"/>
    <lineage>
        <taxon>Eukaryota</taxon>
        <taxon>Metazoa</taxon>
        <taxon>Chordata</taxon>
        <taxon>Craniata</taxon>
        <taxon>Vertebrata</taxon>
        <taxon>Euteleostomi</taxon>
        <taxon>Actinopterygii</taxon>
        <taxon>Neopterygii</taxon>
        <taxon>Teleostei</taxon>
        <taxon>Ostariophysi</taxon>
        <taxon>Cypriniformes</taxon>
        <taxon>Cyprinidae</taxon>
        <taxon>Cyprininae</taxon>
        <taxon>Carassius</taxon>
    </lineage>
</organism>
<dbReference type="RefSeq" id="XP_026114202.1">
    <property type="nucleotide sequence ID" value="XM_026258417.1"/>
</dbReference>
<dbReference type="PROSITE" id="PS51225">
    <property type="entry name" value="MARVEL"/>
    <property type="match status" value="2"/>
</dbReference>
<dbReference type="GO" id="GO:0016020">
    <property type="term" value="C:membrane"/>
    <property type="evidence" value="ECO:0007669"/>
    <property type="project" value="UniProtKB-SubCell"/>
</dbReference>
<evidence type="ECO:0000256" key="8">
    <source>
        <dbReference type="SAM" id="Phobius"/>
    </source>
</evidence>
<keyword evidence="2 7" id="KW-0812">Transmembrane</keyword>
<accession>A0A6P6NZL8</accession>
<evidence type="ECO:0000256" key="6">
    <source>
        <dbReference type="ARBA" id="ARBA00034721"/>
    </source>
</evidence>
<reference evidence="11" key="1">
    <citation type="submission" date="2025-08" db="UniProtKB">
        <authorList>
            <consortium name="RefSeq"/>
        </authorList>
    </citation>
    <scope>IDENTIFICATION</scope>
    <source>
        <strain evidence="11">Wakin</strain>
        <tissue evidence="11">Muscle</tissue>
    </source>
</reference>
<feature type="transmembrane region" description="Helical" evidence="8">
    <location>
        <begin position="190"/>
        <end position="209"/>
    </location>
</feature>
<feature type="transmembrane region" description="Helical" evidence="8">
    <location>
        <begin position="24"/>
        <end position="44"/>
    </location>
</feature>
<keyword evidence="10" id="KW-1185">Reference proteome</keyword>
<keyword evidence="4 8" id="KW-1133">Transmembrane helix</keyword>
<feature type="transmembrane region" description="Helical" evidence="8">
    <location>
        <begin position="270"/>
        <end position="294"/>
    </location>
</feature>
<evidence type="ECO:0000256" key="7">
    <source>
        <dbReference type="PROSITE-ProRule" id="PRU00581"/>
    </source>
</evidence>
<protein>
    <submittedName>
        <fullName evidence="11">Myeloid-associated differentiation marker-like protein 2</fullName>
    </submittedName>
</protein>
<feature type="transmembrane region" description="Helical" evidence="8">
    <location>
        <begin position="50"/>
        <end position="71"/>
    </location>
</feature>
<dbReference type="AlphaFoldDB" id="A0A6P6NZL8"/>
<name>A0A6P6NZL8_CARAU</name>
<dbReference type="KEGG" id="caua:113092734"/>
<feature type="domain" description="MARVEL" evidence="9">
    <location>
        <begin position="152"/>
        <end position="294"/>
    </location>
</feature>
<feature type="transmembrane region" description="Helical" evidence="8">
    <location>
        <begin position="92"/>
        <end position="116"/>
    </location>
</feature>
<evidence type="ECO:0000256" key="4">
    <source>
        <dbReference type="ARBA" id="ARBA00022989"/>
    </source>
</evidence>
<dbReference type="InterPro" id="IPR008253">
    <property type="entry name" value="Marvel"/>
</dbReference>
<comment type="similarity">
    <text evidence="6">Belongs to the MAL family.</text>
</comment>
<evidence type="ECO:0000256" key="2">
    <source>
        <dbReference type="ARBA" id="ARBA00022692"/>
    </source>
</evidence>
<gene>
    <name evidence="11" type="primary">LOC113092734</name>
</gene>
<dbReference type="OrthoDB" id="8863193at2759"/>
<evidence type="ECO:0000313" key="10">
    <source>
        <dbReference type="Proteomes" id="UP000515129"/>
    </source>
</evidence>
<evidence type="ECO:0000256" key="5">
    <source>
        <dbReference type="ARBA" id="ARBA00023136"/>
    </source>
</evidence>
<evidence type="ECO:0000256" key="3">
    <source>
        <dbReference type="ARBA" id="ARBA00022737"/>
    </source>
</evidence>
<dbReference type="GeneID" id="113092734"/>
<dbReference type="PANTHER" id="PTHR17068:SF12">
    <property type="entry name" value="MYELOID-ASSOCIATED DIFFERENTIATION MARKER-LIKE PROTEIN 2"/>
    <property type="match status" value="1"/>
</dbReference>
<dbReference type="InterPro" id="IPR047123">
    <property type="entry name" value="MYADM-like"/>
</dbReference>
<feature type="domain" description="MARVEL" evidence="9">
    <location>
        <begin position="17"/>
        <end position="149"/>
    </location>
</feature>
<proteinExistence type="inferred from homology"/>
<feature type="transmembrane region" description="Helical" evidence="8">
    <location>
        <begin position="158"/>
        <end position="178"/>
    </location>
</feature>